<evidence type="ECO:0000313" key="3">
    <source>
        <dbReference type="EMBL" id="MCJ2543794.1"/>
    </source>
</evidence>
<dbReference type="InterPro" id="IPR003769">
    <property type="entry name" value="ClpS_core"/>
</dbReference>
<evidence type="ECO:0000256" key="1">
    <source>
        <dbReference type="HAMAP-Rule" id="MF_00302"/>
    </source>
</evidence>
<keyword evidence="3" id="KW-0645">Protease</keyword>
<dbReference type="NCBIfam" id="NF000671">
    <property type="entry name" value="PRK00033.1-4"/>
    <property type="match status" value="1"/>
</dbReference>
<comment type="function">
    <text evidence="1">Involved in the modulation of the specificity of the ClpAP-mediated ATP-dependent protein degradation.</text>
</comment>
<keyword evidence="3" id="KW-0378">Hydrolase</keyword>
<dbReference type="PANTHER" id="PTHR33473">
    <property type="entry name" value="ATP-DEPENDENT CLP PROTEASE ADAPTER PROTEIN CLPS1, CHLOROPLASTIC"/>
    <property type="match status" value="1"/>
</dbReference>
<dbReference type="EMBL" id="JAFIRA010000037">
    <property type="protein sequence ID" value="MCJ2543794.1"/>
    <property type="molecule type" value="Genomic_DNA"/>
</dbReference>
<dbReference type="InterPro" id="IPR014719">
    <property type="entry name" value="Ribosomal_bL12_C/ClpS-like"/>
</dbReference>
<gene>
    <name evidence="1 3" type="primary">clpS</name>
    <name evidence="3" type="ORF">JX360_12920</name>
</gene>
<protein>
    <recommendedName>
        <fullName evidence="1">ATP-dependent Clp protease adapter protein ClpS</fullName>
    </recommendedName>
</protein>
<dbReference type="Gene3D" id="3.30.1390.10">
    <property type="match status" value="1"/>
</dbReference>
<dbReference type="GO" id="GO:0006508">
    <property type="term" value="P:proteolysis"/>
    <property type="evidence" value="ECO:0007669"/>
    <property type="project" value="UniProtKB-KW"/>
</dbReference>
<evidence type="ECO:0000313" key="4">
    <source>
        <dbReference type="Proteomes" id="UP000830835"/>
    </source>
</evidence>
<reference evidence="3" key="1">
    <citation type="submission" date="2021-02" db="EMBL/GenBank/DDBJ databases">
        <title>The CRISPR/cas machinery reduction and long-range gene transfer in the hot spring cyanobacterium Synechococcus.</title>
        <authorList>
            <person name="Dvorak P."/>
            <person name="Jahodarova E."/>
            <person name="Hasler P."/>
            <person name="Poulickova A."/>
        </authorList>
    </citation>
    <scope>NUCLEOTIDE SEQUENCE</scope>
    <source>
        <strain evidence="3">Rupite</strain>
    </source>
</reference>
<dbReference type="InterPro" id="IPR022935">
    <property type="entry name" value="ClpS"/>
</dbReference>
<dbReference type="RefSeq" id="WP_244351656.1">
    <property type="nucleotide sequence ID" value="NZ_JAFIRA010000037.1"/>
</dbReference>
<comment type="similarity">
    <text evidence="1">Belongs to the ClpS family.</text>
</comment>
<comment type="subunit">
    <text evidence="1">Binds to the N-terminal domain of the chaperone ClpA.</text>
</comment>
<evidence type="ECO:0000259" key="2">
    <source>
        <dbReference type="Pfam" id="PF02617"/>
    </source>
</evidence>
<sequence length="93" mass="10585">MPTETLVKPSVTPKHMPMYRVLLHNDDFNTMEYVVGVLVQVIPAMMPPQATEIMLEAHNNGMAVVIVVPREHAEFYCEQLRQHGLTSSIEPER</sequence>
<name>A0ABT0CDI6_THEVL</name>
<dbReference type="SUPFAM" id="SSF54736">
    <property type="entry name" value="ClpS-like"/>
    <property type="match status" value="1"/>
</dbReference>
<proteinExistence type="inferred from homology"/>
<dbReference type="Pfam" id="PF02617">
    <property type="entry name" value="ClpS"/>
    <property type="match status" value="1"/>
</dbReference>
<comment type="caution">
    <text evidence="3">The sequence shown here is derived from an EMBL/GenBank/DDBJ whole genome shotgun (WGS) entry which is preliminary data.</text>
</comment>
<dbReference type="GO" id="GO:0008233">
    <property type="term" value="F:peptidase activity"/>
    <property type="evidence" value="ECO:0007669"/>
    <property type="project" value="UniProtKB-KW"/>
</dbReference>
<dbReference type="PANTHER" id="PTHR33473:SF19">
    <property type="entry name" value="ATP-DEPENDENT CLP PROTEASE ADAPTER PROTEIN CLPS"/>
    <property type="match status" value="1"/>
</dbReference>
<dbReference type="Proteomes" id="UP000830835">
    <property type="component" value="Unassembled WGS sequence"/>
</dbReference>
<keyword evidence="4" id="KW-1185">Reference proteome</keyword>
<dbReference type="HAMAP" id="MF_00302">
    <property type="entry name" value="ClpS"/>
    <property type="match status" value="1"/>
</dbReference>
<feature type="domain" description="Adaptor protein ClpS core" evidence="2">
    <location>
        <begin position="15"/>
        <end position="86"/>
    </location>
</feature>
<organism evidence="3 4">
    <name type="scientific">Thermostichus vulcanus str. 'Rupite'</name>
    <dbReference type="NCBI Taxonomy" id="2813851"/>
    <lineage>
        <taxon>Bacteria</taxon>
        <taxon>Bacillati</taxon>
        <taxon>Cyanobacteriota</taxon>
        <taxon>Cyanophyceae</taxon>
        <taxon>Thermostichales</taxon>
        <taxon>Thermostichaceae</taxon>
        <taxon>Thermostichus</taxon>
    </lineage>
</organism>
<accession>A0ABT0CDI6</accession>